<dbReference type="NCBIfam" id="TIGR02479">
    <property type="entry name" value="FliA_WhiG"/>
    <property type="match status" value="1"/>
</dbReference>
<dbReference type="InterPro" id="IPR013325">
    <property type="entry name" value="RNA_pol_sigma_r2"/>
</dbReference>
<dbReference type="InterPro" id="IPR014284">
    <property type="entry name" value="RNA_pol_sigma-70_dom"/>
</dbReference>
<dbReference type="InterPro" id="IPR007624">
    <property type="entry name" value="RNA_pol_sigma70_r3"/>
</dbReference>
<protein>
    <recommendedName>
        <fullName evidence="5">RNA polymerase sigma factor</fullName>
    </recommendedName>
</protein>
<dbReference type="GO" id="GO:0006352">
    <property type="term" value="P:DNA-templated transcription initiation"/>
    <property type="evidence" value="ECO:0007669"/>
    <property type="project" value="InterPro"/>
</dbReference>
<dbReference type="PANTHER" id="PTHR30385:SF7">
    <property type="entry name" value="RNA POLYMERASE SIGMA FACTOR FLIA"/>
    <property type="match status" value="1"/>
</dbReference>
<sequence length="270" mass="31436">MAATRRSSNPRYEREEDIRELWVSYKTEPTELLRNELVETYLHLVKYNAERIHAKLPDEVDIEDLMSVGVFGLMDAIDAFDLDRGVKFETYCAPRIRGAILDELRSMDWVPRLVRQRTSQVDKVSRKIQMERGRPATHPEISERLGVNDEEYEKIRRDAGAVGMVSLSRKYFETDSNKDVREIDVLEDVRQVNPFQAVQKRDIKNLITKGLSRAERLIIVLYYYEEMTMKEIGMTLDLSESRVSQMHSSILARLKAQLQNRSAELHAEVS</sequence>
<dbReference type="Pfam" id="PF04542">
    <property type="entry name" value="Sigma70_r2"/>
    <property type="match status" value="1"/>
</dbReference>
<dbReference type="Gene3D" id="1.10.1740.10">
    <property type="match status" value="1"/>
</dbReference>
<dbReference type="GO" id="GO:0003899">
    <property type="term" value="F:DNA-directed RNA polymerase activity"/>
    <property type="evidence" value="ECO:0007669"/>
    <property type="project" value="InterPro"/>
</dbReference>
<dbReference type="InterPro" id="IPR007627">
    <property type="entry name" value="RNA_pol_sigma70_r2"/>
</dbReference>
<dbReference type="NCBIfam" id="NF005413">
    <property type="entry name" value="PRK06986.1"/>
    <property type="match status" value="1"/>
</dbReference>
<dbReference type="SUPFAM" id="SSF88659">
    <property type="entry name" value="Sigma3 and sigma4 domains of RNA polymerase sigma factors"/>
    <property type="match status" value="2"/>
</dbReference>
<evidence type="ECO:0000256" key="3">
    <source>
        <dbReference type="ARBA" id="ARBA00023125"/>
    </source>
</evidence>
<dbReference type="PRINTS" id="PR00046">
    <property type="entry name" value="SIGMA70FCT"/>
</dbReference>
<dbReference type="InterPro" id="IPR013324">
    <property type="entry name" value="RNA_pol_sigma_r3/r4-like"/>
</dbReference>
<dbReference type="InterPro" id="IPR007630">
    <property type="entry name" value="RNA_pol_sigma70_r4"/>
</dbReference>
<keyword evidence="4 5" id="KW-0804">Transcription</keyword>
<dbReference type="AlphaFoldDB" id="A0A518BYY1"/>
<dbReference type="Pfam" id="PF04539">
    <property type="entry name" value="Sigma70_r3"/>
    <property type="match status" value="1"/>
</dbReference>
<dbReference type="PROSITE" id="PS00716">
    <property type="entry name" value="SIGMA70_2"/>
    <property type="match status" value="1"/>
</dbReference>
<accession>A0A518BYY1</accession>
<dbReference type="RefSeq" id="WP_145446351.1">
    <property type="nucleotide sequence ID" value="NZ_CP036280.1"/>
</dbReference>
<dbReference type="OrthoDB" id="9799825at2"/>
<evidence type="ECO:0000313" key="8">
    <source>
        <dbReference type="EMBL" id="QDU72175.1"/>
    </source>
</evidence>
<evidence type="ECO:0000256" key="1">
    <source>
        <dbReference type="ARBA" id="ARBA00023015"/>
    </source>
</evidence>
<keyword evidence="3 5" id="KW-0238">DNA-binding</keyword>
<dbReference type="Pfam" id="PF04545">
    <property type="entry name" value="Sigma70_r4"/>
    <property type="match status" value="1"/>
</dbReference>
<comment type="function">
    <text evidence="5">Sigma factors are initiation factors that promote the attachment of RNA polymerase to specific initiation sites and are then released.</text>
</comment>
<comment type="similarity">
    <text evidence="5">Belongs to the sigma-70 factor family.</text>
</comment>
<feature type="domain" description="RNA polymerase sigma-70" evidence="7">
    <location>
        <begin position="228"/>
        <end position="254"/>
    </location>
</feature>
<evidence type="ECO:0000256" key="2">
    <source>
        <dbReference type="ARBA" id="ARBA00023082"/>
    </source>
</evidence>
<evidence type="ECO:0000259" key="7">
    <source>
        <dbReference type="PROSITE" id="PS00716"/>
    </source>
</evidence>
<feature type="domain" description="RNA polymerase sigma-70" evidence="6">
    <location>
        <begin position="64"/>
        <end position="77"/>
    </location>
</feature>
<dbReference type="EMBL" id="CP036280">
    <property type="protein sequence ID" value="QDU72175.1"/>
    <property type="molecule type" value="Genomic_DNA"/>
</dbReference>
<evidence type="ECO:0000313" key="9">
    <source>
        <dbReference type="Proteomes" id="UP000320386"/>
    </source>
</evidence>
<dbReference type="KEGG" id="mcad:Pan265_20380"/>
<dbReference type="PIRSF" id="PIRSF000770">
    <property type="entry name" value="RNA_pol_sigma-SigE/K"/>
    <property type="match status" value="1"/>
</dbReference>
<dbReference type="InterPro" id="IPR012845">
    <property type="entry name" value="RNA_pol_sigma_FliA_WhiG"/>
</dbReference>
<dbReference type="PROSITE" id="PS00715">
    <property type="entry name" value="SIGMA70_1"/>
    <property type="match status" value="1"/>
</dbReference>
<evidence type="ECO:0000256" key="4">
    <source>
        <dbReference type="ARBA" id="ARBA00023163"/>
    </source>
</evidence>
<dbReference type="GO" id="GO:0016987">
    <property type="term" value="F:sigma factor activity"/>
    <property type="evidence" value="ECO:0007669"/>
    <property type="project" value="UniProtKB-KW"/>
</dbReference>
<keyword evidence="1 5" id="KW-0805">Transcription regulation</keyword>
<keyword evidence="2 5" id="KW-0731">Sigma factor</keyword>
<evidence type="ECO:0000259" key="6">
    <source>
        <dbReference type="PROSITE" id="PS00715"/>
    </source>
</evidence>
<name>A0A518BYY1_9BACT</name>
<dbReference type="NCBIfam" id="TIGR02937">
    <property type="entry name" value="sigma70-ECF"/>
    <property type="match status" value="1"/>
</dbReference>
<dbReference type="Gene3D" id="1.20.140.160">
    <property type="match status" value="1"/>
</dbReference>
<dbReference type="InterPro" id="IPR000943">
    <property type="entry name" value="RNA_pol_sigma70"/>
</dbReference>
<dbReference type="GO" id="GO:0003677">
    <property type="term" value="F:DNA binding"/>
    <property type="evidence" value="ECO:0007669"/>
    <property type="project" value="UniProtKB-KW"/>
</dbReference>
<proteinExistence type="inferred from homology"/>
<gene>
    <name evidence="8" type="primary">fliA</name>
    <name evidence="8" type="ORF">Pan265_20380</name>
</gene>
<dbReference type="PANTHER" id="PTHR30385">
    <property type="entry name" value="SIGMA FACTOR F FLAGELLAR"/>
    <property type="match status" value="1"/>
</dbReference>
<evidence type="ECO:0000256" key="5">
    <source>
        <dbReference type="RuleBase" id="RU362124"/>
    </source>
</evidence>
<organism evidence="8 9">
    <name type="scientific">Mucisphaera calidilacus</name>
    <dbReference type="NCBI Taxonomy" id="2527982"/>
    <lineage>
        <taxon>Bacteria</taxon>
        <taxon>Pseudomonadati</taxon>
        <taxon>Planctomycetota</taxon>
        <taxon>Phycisphaerae</taxon>
        <taxon>Phycisphaerales</taxon>
        <taxon>Phycisphaeraceae</taxon>
        <taxon>Mucisphaera</taxon>
    </lineage>
</organism>
<reference evidence="8 9" key="1">
    <citation type="submission" date="2019-02" db="EMBL/GenBank/DDBJ databases">
        <title>Deep-cultivation of Planctomycetes and their phenomic and genomic characterization uncovers novel biology.</title>
        <authorList>
            <person name="Wiegand S."/>
            <person name="Jogler M."/>
            <person name="Boedeker C."/>
            <person name="Pinto D."/>
            <person name="Vollmers J."/>
            <person name="Rivas-Marin E."/>
            <person name="Kohn T."/>
            <person name="Peeters S.H."/>
            <person name="Heuer A."/>
            <person name="Rast P."/>
            <person name="Oberbeckmann S."/>
            <person name="Bunk B."/>
            <person name="Jeske O."/>
            <person name="Meyerdierks A."/>
            <person name="Storesund J.E."/>
            <person name="Kallscheuer N."/>
            <person name="Luecker S."/>
            <person name="Lage O.M."/>
            <person name="Pohl T."/>
            <person name="Merkel B.J."/>
            <person name="Hornburger P."/>
            <person name="Mueller R.-W."/>
            <person name="Bruemmer F."/>
            <person name="Labrenz M."/>
            <person name="Spormann A.M."/>
            <person name="Op den Camp H."/>
            <person name="Overmann J."/>
            <person name="Amann R."/>
            <person name="Jetten M.S.M."/>
            <person name="Mascher T."/>
            <person name="Medema M.H."/>
            <person name="Devos D.P."/>
            <person name="Kaster A.-K."/>
            <person name="Ovreas L."/>
            <person name="Rohde M."/>
            <person name="Galperin M.Y."/>
            <person name="Jogler C."/>
        </authorList>
    </citation>
    <scope>NUCLEOTIDE SEQUENCE [LARGE SCALE GENOMIC DNA]</scope>
    <source>
        <strain evidence="8 9">Pan265</strain>
    </source>
</reference>
<keyword evidence="9" id="KW-1185">Reference proteome</keyword>
<dbReference type="CDD" id="cd06171">
    <property type="entry name" value="Sigma70_r4"/>
    <property type="match status" value="1"/>
</dbReference>
<dbReference type="Proteomes" id="UP000320386">
    <property type="component" value="Chromosome"/>
</dbReference>
<dbReference type="SUPFAM" id="SSF88946">
    <property type="entry name" value="Sigma2 domain of RNA polymerase sigma factors"/>
    <property type="match status" value="1"/>
</dbReference>